<evidence type="ECO:0000313" key="1">
    <source>
        <dbReference type="EMBL" id="NEK55029.1"/>
    </source>
</evidence>
<gene>
    <name evidence="1" type="ORF">GUK36_37955</name>
</gene>
<feature type="non-terminal residue" evidence="1">
    <location>
        <position position="65"/>
    </location>
</feature>
<dbReference type="EMBL" id="WXXP01000174">
    <property type="protein sequence ID" value="NEK55029.1"/>
    <property type="molecule type" value="Genomic_DNA"/>
</dbReference>
<proteinExistence type="predicted"/>
<sequence>MMNAISLALTNPMGGADLAPPPWVPDASRYMPAATGTRWPAGFTQTYAADLNYQCSKLFFGSPDY</sequence>
<protein>
    <submittedName>
        <fullName evidence="1">Uncharacterized protein</fullName>
    </submittedName>
</protein>
<name>A0A6P0DPI4_RHILE</name>
<evidence type="ECO:0000313" key="2">
    <source>
        <dbReference type="Proteomes" id="UP000471409"/>
    </source>
</evidence>
<organism evidence="1 2">
    <name type="scientific">Rhizobium leguminosarum</name>
    <dbReference type="NCBI Taxonomy" id="384"/>
    <lineage>
        <taxon>Bacteria</taxon>
        <taxon>Pseudomonadati</taxon>
        <taxon>Pseudomonadota</taxon>
        <taxon>Alphaproteobacteria</taxon>
        <taxon>Hyphomicrobiales</taxon>
        <taxon>Rhizobiaceae</taxon>
        <taxon>Rhizobium/Agrobacterium group</taxon>
        <taxon>Rhizobium</taxon>
    </lineage>
</organism>
<comment type="caution">
    <text evidence="1">The sequence shown here is derived from an EMBL/GenBank/DDBJ whole genome shotgun (WGS) entry which is preliminary data.</text>
</comment>
<reference evidence="1 2" key="1">
    <citation type="submission" date="2020-01" db="EMBL/GenBank/DDBJ databases">
        <title>Rhizobium genotypes associated with high levels of biological nitrogen fixation by grain legumes in a temperate-maritime cropping system.</title>
        <authorList>
            <person name="Maluk M."/>
            <person name="Francesc Ferrando Molina F."/>
            <person name="Lopez Del Egido L."/>
            <person name="Lafos M."/>
            <person name="Langarica-Fuentes A."/>
            <person name="Gebre Yohannes G."/>
            <person name="Young M.W."/>
            <person name="Martin P."/>
            <person name="Gantlett R."/>
            <person name="Kenicer G."/>
            <person name="Hawes C."/>
            <person name="Begg G.S."/>
            <person name="Quilliam R.S."/>
            <person name="Squire G.R."/>
            <person name="Poole P.S."/>
            <person name="Young P.W."/>
            <person name="Iannetta P.M."/>
            <person name="James E.K."/>
        </authorList>
    </citation>
    <scope>NUCLEOTIDE SEQUENCE [LARGE SCALE GENOMIC DNA]</scope>
    <source>
        <strain evidence="1 2">JHI944</strain>
    </source>
</reference>
<dbReference type="Proteomes" id="UP000471409">
    <property type="component" value="Unassembled WGS sequence"/>
</dbReference>
<accession>A0A6P0DPI4</accession>
<dbReference type="AlphaFoldDB" id="A0A6P0DPI4"/>